<dbReference type="GO" id="GO:0005737">
    <property type="term" value="C:cytoplasm"/>
    <property type="evidence" value="ECO:0007669"/>
    <property type="project" value="TreeGrafter"/>
</dbReference>
<dbReference type="GO" id="GO:0006189">
    <property type="term" value="P:'de novo' IMP biosynthetic process"/>
    <property type="evidence" value="ECO:0007669"/>
    <property type="project" value="UniProtKB-UniRule"/>
</dbReference>
<keyword evidence="4 8" id="KW-0547">Nucleotide-binding</keyword>
<organism evidence="10 11">
    <name type="scientific">Caldimicrobium thiodismutans</name>
    <dbReference type="NCBI Taxonomy" id="1653476"/>
    <lineage>
        <taxon>Bacteria</taxon>
        <taxon>Pseudomonadati</taxon>
        <taxon>Thermodesulfobacteriota</taxon>
        <taxon>Thermodesulfobacteria</taxon>
        <taxon>Thermodesulfobacteriales</taxon>
        <taxon>Thermodesulfobacteriaceae</taxon>
        <taxon>Caldimicrobium</taxon>
    </lineage>
</organism>
<evidence type="ECO:0000256" key="7">
    <source>
        <dbReference type="ARBA" id="ARBA00048475"/>
    </source>
</evidence>
<evidence type="ECO:0000256" key="6">
    <source>
        <dbReference type="ARBA" id="ARBA00022840"/>
    </source>
</evidence>
<dbReference type="Pfam" id="PF01259">
    <property type="entry name" value="SAICAR_synt"/>
    <property type="match status" value="1"/>
</dbReference>
<dbReference type="PANTHER" id="PTHR43700:SF1">
    <property type="entry name" value="PHOSPHORIBOSYLAMINOIMIDAZOLE-SUCCINOCARBOXAMIDE SYNTHASE"/>
    <property type="match status" value="1"/>
</dbReference>
<accession>A0A2N7PK99</accession>
<dbReference type="Proteomes" id="UP000235731">
    <property type="component" value="Unassembled WGS sequence"/>
</dbReference>
<gene>
    <name evidence="8" type="primary">purC</name>
    <name evidence="10" type="ORF">C0197_02235</name>
</gene>
<evidence type="ECO:0000256" key="1">
    <source>
        <dbReference type="ARBA" id="ARBA00004672"/>
    </source>
</evidence>
<keyword evidence="3 8" id="KW-0436">Ligase</keyword>
<comment type="catalytic activity">
    <reaction evidence="7 8">
        <text>5-amino-1-(5-phospho-D-ribosyl)imidazole-4-carboxylate + L-aspartate + ATP = (2S)-2-[5-amino-1-(5-phospho-beta-D-ribosyl)imidazole-4-carboxamido]succinate + ADP + phosphate + 2 H(+)</text>
        <dbReference type="Rhea" id="RHEA:22628"/>
        <dbReference type="ChEBI" id="CHEBI:15378"/>
        <dbReference type="ChEBI" id="CHEBI:29991"/>
        <dbReference type="ChEBI" id="CHEBI:30616"/>
        <dbReference type="ChEBI" id="CHEBI:43474"/>
        <dbReference type="ChEBI" id="CHEBI:58443"/>
        <dbReference type="ChEBI" id="CHEBI:77657"/>
        <dbReference type="ChEBI" id="CHEBI:456216"/>
        <dbReference type="EC" id="6.3.2.6"/>
    </reaction>
</comment>
<dbReference type="SUPFAM" id="SSF56104">
    <property type="entry name" value="SAICAR synthase-like"/>
    <property type="match status" value="1"/>
</dbReference>
<evidence type="ECO:0000256" key="4">
    <source>
        <dbReference type="ARBA" id="ARBA00022741"/>
    </source>
</evidence>
<dbReference type="GO" id="GO:0005524">
    <property type="term" value="F:ATP binding"/>
    <property type="evidence" value="ECO:0007669"/>
    <property type="project" value="UniProtKB-KW"/>
</dbReference>
<dbReference type="PROSITE" id="PS01057">
    <property type="entry name" value="SAICAR_SYNTHETASE_1"/>
    <property type="match status" value="1"/>
</dbReference>
<name>A0A2N7PK99_9BACT</name>
<dbReference type="CDD" id="cd01414">
    <property type="entry name" value="SAICAR_synt_Sc"/>
    <property type="match status" value="1"/>
</dbReference>
<dbReference type="NCBIfam" id="NF010568">
    <property type="entry name" value="PRK13961.1"/>
    <property type="match status" value="1"/>
</dbReference>
<evidence type="ECO:0000313" key="10">
    <source>
        <dbReference type="EMBL" id="PMP63607.1"/>
    </source>
</evidence>
<comment type="similarity">
    <text evidence="2 8">Belongs to the SAICAR synthetase family.</text>
</comment>
<dbReference type="EC" id="6.3.2.6" evidence="8"/>
<keyword evidence="5 8" id="KW-0658">Purine biosynthesis</keyword>
<dbReference type="InterPro" id="IPR018236">
    <property type="entry name" value="SAICAR_synthetase_CS"/>
</dbReference>
<keyword evidence="6 8" id="KW-0067">ATP-binding</keyword>
<evidence type="ECO:0000256" key="8">
    <source>
        <dbReference type="HAMAP-Rule" id="MF_00137"/>
    </source>
</evidence>
<proteinExistence type="inferred from homology"/>
<dbReference type="GO" id="GO:0004639">
    <property type="term" value="F:phosphoribosylaminoimidazolesuccinocarboxamide synthase activity"/>
    <property type="evidence" value="ECO:0007669"/>
    <property type="project" value="UniProtKB-UniRule"/>
</dbReference>
<evidence type="ECO:0000313" key="11">
    <source>
        <dbReference type="Proteomes" id="UP000235731"/>
    </source>
</evidence>
<feature type="domain" description="SAICAR synthetase/ADE2 N-terminal" evidence="9">
    <location>
        <begin position="15"/>
        <end position="267"/>
    </location>
</feature>
<evidence type="ECO:0000256" key="2">
    <source>
        <dbReference type="ARBA" id="ARBA00010190"/>
    </source>
</evidence>
<sequence>MQALFETNLSTVPLLHRGKVRDIYDLGDFLLIVATDRISAFDVVLPTPIPDKGKILTLMTLFWLDFLKDLIENHLVTADVEKYPEVLKPYKDLLKNRSMLVKKAKVLPVECIVRGYITGSAWKEYQERGEVCGIKLPEGLKECAKLPEPIFTPSTKAELGKHDINLTFEEMKKLIGEELSERVKENSLKLYSMASAYAEKRGIIIADTKFEFGLYEDRLILVDEVLTPDSSRFWPKEEYEPGKPQKSFDKQFIRDWLKNSGWKEGTPPPPIPEDIVFKTREKYLEALKRLTGKSLDNED</sequence>
<dbReference type="Gene3D" id="3.30.470.20">
    <property type="entry name" value="ATP-grasp fold, B domain"/>
    <property type="match status" value="1"/>
</dbReference>
<dbReference type="AlphaFoldDB" id="A0A2N7PK99"/>
<dbReference type="EMBL" id="PNIE01000030">
    <property type="protein sequence ID" value="PMP63607.1"/>
    <property type="molecule type" value="Genomic_DNA"/>
</dbReference>
<dbReference type="HAMAP" id="MF_00137">
    <property type="entry name" value="SAICAR_synth"/>
    <property type="match status" value="1"/>
</dbReference>
<dbReference type="InterPro" id="IPR001636">
    <property type="entry name" value="SAICAR_synth"/>
</dbReference>
<comment type="pathway">
    <text evidence="1 8">Purine metabolism; IMP biosynthesis via de novo pathway; 5-amino-1-(5-phospho-D-ribosyl)imidazole-4-carboxamide from 5-amino-1-(5-phospho-D-ribosyl)imidazole-4-carboxylate: step 1/2.</text>
</comment>
<dbReference type="PROSITE" id="PS01058">
    <property type="entry name" value="SAICAR_SYNTHETASE_2"/>
    <property type="match status" value="1"/>
</dbReference>
<protein>
    <recommendedName>
        <fullName evidence="8">Phosphoribosylaminoimidazole-succinocarboxamide synthase</fullName>
        <ecNumber evidence="8">6.3.2.6</ecNumber>
    </recommendedName>
    <alternativeName>
        <fullName evidence="8">SAICAR synthetase</fullName>
    </alternativeName>
</protein>
<dbReference type="PANTHER" id="PTHR43700">
    <property type="entry name" value="PHOSPHORIBOSYLAMINOIMIDAZOLE-SUCCINOCARBOXAMIDE SYNTHASE"/>
    <property type="match status" value="1"/>
</dbReference>
<evidence type="ECO:0000256" key="3">
    <source>
        <dbReference type="ARBA" id="ARBA00022598"/>
    </source>
</evidence>
<evidence type="ECO:0000259" key="9">
    <source>
        <dbReference type="Pfam" id="PF01259"/>
    </source>
</evidence>
<reference evidence="10 11" key="1">
    <citation type="submission" date="2018-01" db="EMBL/GenBank/DDBJ databases">
        <title>Metagenomic assembled genomes from two thermal pools in the Uzon Caldera, Kamchatka, Russia.</title>
        <authorList>
            <person name="Wilkins L."/>
            <person name="Ettinger C."/>
        </authorList>
    </citation>
    <scope>NUCLEOTIDE SEQUENCE [LARGE SCALE GENOMIC DNA]</scope>
    <source>
        <strain evidence="10">ZAV-15</strain>
    </source>
</reference>
<dbReference type="InterPro" id="IPR028923">
    <property type="entry name" value="SAICAR_synt/ADE2_N"/>
</dbReference>
<comment type="caution">
    <text evidence="10">The sequence shown here is derived from an EMBL/GenBank/DDBJ whole genome shotgun (WGS) entry which is preliminary data.</text>
</comment>
<dbReference type="UniPathway" id="UPA00074">
    <property type="reaction ID" value="UER00131"/>
</dbReference>
<dbReference type="Gene3D" id="3.30.200.20">
    <property type="entry name" value="Phosphorylase Kinase, domain 1"/>
    <property type="match status" value="1"/>
</dbReference>
<dbReference type="FunFam" id="3.30.470.20:FF:000015">
    <property type="entry name" value="Phosphoribosylaminoimidazole-succinocarboxamide synthase"/>
    <property type="match status" value="1"/>
</dbReference>
<dbReference type="NCBIfam" id="TIGR00081">
    <property type="entry name" value="purC"/>
    <property type="match status" value="1"/>
</dbReference>
<evidence type="ECO:0000256" key="5">
    <source>
        <dbReference type="ARBA" id="ARBA00022755"/>
    </source>
</evidence>